<dbReference type="RefSeq" id="XP_062656587.1">
    <property type="nucleotide sequence ID" value="XM_062799333.1"/>
</dbReference>
<dbReference type="AlphaFoldDB" id="A0AAE0LPT8"/>
<sequence>MILQRGRGGLPQLGCVARTDGHTALGVNNVTIIGRVAARCQMRGSYRQVQLLQVNRAWSFFEAQTQPGSPDSGREDWAVVGVRGSEEIRVWRESGGCNSALDSTLSVGVSQNFPGEAGLLVLVVEITKRREGQKAASGYLANCRASRRPSGRVSHHVEHVIDTSKRGAPDACHVESQKLATSKWKKASKVP</sequence>
<gene>
    <name evidence="1" type="ORF">B0H64DRAFT_205535</name>
</gene>
<reference evidence="1" key="1">
    <citation type="journal article" date="2023" name="Mol. Phylogenet. Evol.">
        <title>Genome-scale phylogeny and comparative genomics of the fungal order Sordariales.</title>
        <authorList>
            <person name="Hensen N."/>
            <person name="Bonometti L."/>
            <person name="Westerberg I."/>
            <person name="Brannstrom I.O."/>
            <person name="Guillou S."/>
            <person name="Cros-Aarteil S."/>
            <person name="Calhoun S."/>
            <person name="Haridas S."/>
            <person name="Kuo A."/>
            <person name="Mondo S."/>
            <person name="Pangilinan J."/>
            <person name="Riley R."/>
            <person name="LaButti K."/>
            <person name="Andreopoulos B."/>
            <person name="Lipzen A."/>
            <person name="Chen C."/>
            <person name="Yan M."/>
            <person name="Daum C."/>
            <person name="Ng V."/>
            <person name="Clum A."/>
            <person name="Steindorff A."/>
            <person name="Ohm R.A."/>
            <person name="Martin F."/>
            <person name="Silar P."/>
            <person name="Natvig D.O."/>
            <person name="Lalanne C."/>
            <person name="Gautier V."/>
            <person name="Ament-Velasquez S.L."/>
            <person name="Kruys A."/>
            <person name="Hutchinson M.I."/>
            <person name="Powell A.J."/>
            <person name="Barry K."/>
            <person name="Miller A.N."/>
            <person name="Grigoriev I.V."/>
            <person name="Debuchy R."/>
            <person name="Gladieux P."/>
            <person name="Hiltunen Thoren M."/>
            <person name="Johannesson H."/>
        </authorList>
    </citation>
    <scope>NUCLEOTIDE SEQUENCE</scope>
    <source>
        <strain evidence="1">CBS 168.71</strain>
    </source>
</reference>
<dbReference type="EMBL" id="JAUEPN010000006">
    <property type="protein sequence ID" value="KAK3293073.1"/>
    <property type="molecule type" value="Genomic_DNA"/>
</dbReference>
<organism evidence="1 2">
    <name type="scientific">Chaetomium fimeti</name>
    <dbReference type="NCBI Taxonomy" id="1854472"/>
    <lineage>
        <taxon>Eukaryota</taxon>
        <taxon>Fungi</taxon>
        <taxon>Dikarya</taxon>
        <taxon>Ascomycota</taxon>
        <taxon>Pezizomycotina</taxon>
        <taxon>Sordariomycetes</taxon>
        <taxon>Sordariomycetidae</taxon>
        <taxon>Sordariales</taxon>
        <taxon>Chaetomiaceae</taxon>
        <taxon>Chaetomium</taxon>
    </lineage>
</organism>
<evidence type="ECO:0000313" key="1">
    <source>
        <dbReference type="EMBL" id="KAK3293073.1"/>
    </source>
</evidence>
<reference evidence="1" key="2">
    <citation type="submission" date="2023-06" db="EMBL/GenBank/DDBJ databases">
        <authorList>
            <consortium name="Lawrence Berkeley National Laboratory"/>
            <person name="Haridas S."/>
            <person name="Hensen N."/>
            <person name="Bonometti L."/>
            <person name="Westerberg I."/>
            <person name="Brannstrom I.O."/>
            <person name="Guillou S."/>
            <person name="Cros-Aarteil S."/>
            <person name="Calhoun S."/>
            <person name="Kuo A."/>
            <person name="Mondo S."/>
            <person name="Pangilinan J."/>
            <person name="Riley R."/>
            <person name="Labutti K."/>
            <person name="Andreopoulos B."/>
            <person name="Lipzen A."/>
            <person name="Chen C."/>
            <person name="Yanf M."/>
            <person name="Daum C."/>
            <person name="Ng V."/>
            <person name="Clum A."/>
            <person name="Steindorff A."/>
            <person name="Ohm R."/>
            <person name="Martin F."/>
            <person name="Silar P."/>
            <person name="Natvig D."/>
            <person name="Lalanne C."/>
            <person name="Gautier V."/>
            <person name="Ament-Velasquez S.L."/>
            <person name="Kruys A."/>
            <person name="Hutchinson M.I."/>
            <person name="Powell A.J."/>
            <person name="Barry K."/>
            <person name="Miller A.N."/>
            <person name="Grigoriev I.V."/>
            <person name="Debuchy R."/>
            <person name="Gladieux P."/>
            <person name="Thoren M.H."/>
            <person name="Johannesson H."/>
        </authorList>
    </citation>
    <scope>NUCLEOTIDE SEQUENCE</scope>
    <source>
        <strain evidence="1">CBS 168.71</strain>
    </source>
</reference>
<dbReference type="GeneID" id="87836281"/>
<proteinExistence type="predicted"/>
<protein>
    <submittedName>
        <fullName evidence="1">Uncharacterized protein</fullName>
    </submittedName>
</protein>
<accession>A0AAE0LPT8</accession>
<evidence type="ECO:0000313" key="2">
    <source>
        <dbReference type="Proteomes" id="UP001278766"/>
    </source>
</evidence>
<keyword evidence="2" id="KW-1185">Reference proteome</keyword>
<dbReference type="Proteomes" id="UP001278766">
    <property type="component" value="Unassembled WGS sequence"/>
</dbReference>
<name>A0AAE0LPT8_9PEZI</name>
<comment type="caution">
    <text evidence="1">The sequence shown here is derived from an EMBL/GenBank/DDBJ whole genome shotgun (WGS) entry which is preliminary data.</text>
</comment>